<dbReference type="InterPro" id="IPR045446">
    <property type="entry name" value="VMAP-M2"/>
</dbReference>
<evidence type="ECO:0000313" key="3">
    <source>
        <dbReference type="Proteomes" id="UP001431313"/>
    </source>
</evidence>
<protein>
    <recommendedName>
        <fullName evidence="1">vWA-MoxR associated protein middle region 2 domain-containing protein</fullName>
    </recommendedName>
</protein>
<comment type="caution">
    <text evidence="2">The sequence shown here is derived from an EMBL/GenBank/DDBJ whole genome shotgun (WGS) entry which is preliminary data.</text>
</comment>
<name>A0ABT2CQV7_9ACTN</name>
<gene>
    <name evidence="2" type="ORF">NX801_28380</name>
</gene>
<sequence>MSGARHVLVIGAQCPALGLLDELEQAARALHDALTAPWVGACEKDRVSGATLLCGAGITQSEVERAVREAGRQAASAGALLVVALLGHGMAAGGRLYFMAGDSEEETPLSAVDVKALLGQVLDTAGVDGLIALVDTCHAAGAVPDLGALATGIRRGEVRLSLLMGAGADQEAYGLRFSRTVTRVLQHGIAGAGETLSPAAVAEAVRADGGAPGQSIVQLGFDGAQWPAARLWLARNVRHAFPAPGSLLGEIGREELARALAPLDDHAVPVPAGGPEGFPDTSAVPGLPGAGLPDAAVFPEAGGRAGAGAGGAPAAGTTWAELARAVTTPGDLAALRAPLAALPPPERDWARGVFDALDAAVRTADLLTAWPGTAALTSPMLLRALGAVRPASASAAPLPVSTGGELLRDAVEYVLLRAPRTGGRRLAPVAEFVAGLARETGVDPHEPRLRAWAAGIGAGIDLNDALARQREHHRDLRLRLILSLHAAVGDDWPESLAAWLLDEGTVRHREEFPCAQDRPGVEQGIGTALRWATRLASSLETPLRRVEIAAPAPLLVQWRPEETDFGMRLGAEHDVVLRWSDRIQPPDHLWWINDKARKALRAMDSSTDTVRADWLGEPDTRHVRELRDRLMNAPRSRALGLAHRPPQLRDLMETLLASSPIVLWTDEDLPVPDEVRGYLDAHWHLLPLEFCQVYRESWHRRTPDAGPLPSAECAGPPGRTRLAALRSVWDGHDWLDFCTWFEQEQL</sequence>
<feature type="domain" description="vWA-MoxR associated protein middle region 2" evidence="1">
    <location>
        <begin position="192"/>
        <end position="269"/>
    </location>
</feature>
<accession>A0ABT2CQV7</accession>
<reference evidence="2" key="1">
    <citation type="submission" date="2022-08" db="EMBL/GenBank/DDBJ databases">
        <authorList>
            <person name="Somphong A."/>
            <person name="Phongsopitanun W."/>
        </authorList>
    </citation>
    <scope>NUCLEOTIDE SEQUENCE</scope>
    <source>
        <strain evidence="2">LP05-1</strain>
    </source>
</reference>
<dbReference type="RefSeq" id="WP_258790810.1">
    <property type="nucleotide sequence ID" value="NZ_JANUGQ010000037.1"/>
</dbReference>
<feature type="domain" description="vWA-MoxR associated protein middle region 2" evidence="1">
    <location>
        <begin position="315"/>
        <end position="466"/>
    </location>
</feature>
<proteinExistence type="predicted"/>
<evidence type="ECO:0000313" key="2">
    <source>
        <dbReference type="EMBL" id="MCS0639482.1"/>
    </source>
</evidence>
<dbReference type="Proteomes" id="UP001431313">
    <property type="component" value="Unassembled WGS sequence"/>
</dbReference>
<dbReference type="EMBL" id="JANUGQ010000037">
    <property type="protein sequence ID" value="MCS0639482.1"/>
    <property type="molecule type" value="Genomic_DNA"/>
</dbReference>
<organism evidence="2 3">
    <name type="scientific">Streptomyces pyxinae</name>
    <dbReference type="NCBI Taxonomy" id="2970734"/>
    <lineage>
        <taxon>Bacteria</taxon>
        <taxon>Bacillati</taxon>
        <taxon>Actinomycetota</taxon>
        <taxon>Actinomycetes</taxon>
        <taxon>Kitasatosporales</taxon>
        <taxon>Streptomycetaceae</taxon>
        <taxon>Streptomyces</taxon>
    </lineage>
</organism>
<dbReference type="Pfam" id="PF19965">
    <property type="entry name" value="VMAP-M2"/>
    <property type="match status" value="2"/>
</dbReference>
<evidence type="ECO:0000259" key="1">
    <source>
        <dbReference type="Pfam" id="PF19965"/>
    </source>
</evidence>
<keyword evidence="3" id="KW-1185">Reference proteome</keyword>